<feature type="chain" id="PRO_5029021251" description="F5/8 type C domain-containing protein" evidence="1">
    <location>
        <begin position="22"/>
        <end position="243"/>
    </location>
</feature>
<dbReference type="Gene3D" id="2.60.120.260">
    <property type="entry name" value="Galactose-binding domain-like"/>
    <property type="match status" value="1"/>
</dbReference>
<protein>
    <recommendedName>
        <fullName evidence="4">F5/8 type C domain-containing protein</fullName>
    </recommendedName>
</protein>
<sequence>MNRKTIILISTALFFSSTLFAQGFANFKVEGALTQTLLKNNNKTASVIETIIDGTLDIKNLPVKYKLLSNCSISESTSLNNDYTKSKQITINKKDGSSKDWNIIVHQLVPGKLPLNIAFSKTNPCNTDFTNPKSWAGYGIDYSKPTVVRMGNDGIGFFVAYDSPAQEATFELTVVGGATFNGEFDVETSVDGKKWINLKTYKPGDFTGTEKLNLSLPSDARFVRWVYAAREKQNINLNNIYIK</sequence>
<organism evidence="2 3">
    <name type="scientific">Coprobacter secundus subsp. similis</name>
    <dbReference type="NCBI Taxonomy" id="2751153"/>
    <lineage>
        <taxon>Bacteria</taxon>
        <taxon>Pseudomonadati</taxon>
        <taxon>Bacteroidota</taxon>
        <taxon>Bacteroidia</taxon>
        <taxon>Bacteroidales</taxon>
        <taxon>Barnesiellaceae</taxon>
        <taxon>Coprobacter</taxon>
    </lineage>
</organism>
<dbReference type="Proteomes" id="UP000594042">
    <property type="component" value="Chromosome"/>
</dbReference>
<gene>
    <name evidence="2" type="ORF">Cop2CBH44_27570</name>
</gene>
<proteinExistence type="predicted"/>
<keyword evidence="3" id="KW-1185">Reference proteome</keyword>
<dbReference type="EMBL" id="AP023322">
    <property type="protein sequence ID" value="BCI64404.1"/>
    <property type="molecule type" value="Genomic_DNA"/>
</dbReference>
<evidence type="ECO:0008006" key="4">
    <source>
        <dbReference type="Google" id="ProtNLM"/>
    </source>
</evidence>
<keyword evidence="1" id="KW-0732">Signal</keyword>
<evidence type="ECO:0000313" key="2">
    <source>
        <dbReference type="EMBL" id="BCI64404.1"/>
    </source>
</evidence>
<dbReference type="AlphaFoldDB" id="A0A7G1I0Z1"/>
<name>A0A7G1I0Z1_9BACT</name>
<accession>A0A7G1I0Z1</accession>
<dbReference type="KEGG" id="copr:Cop2CBH44_27570"/>
<reference evidence="3" key="1">
    <citation type="submission" date="2020-07" db="EMBL/GenBank/DDBJ databases">
        <title>Complete genome sequencing of Coprobacter sp. strain 2CBH44.</title>
        <authorList>
            <person name="Sakamoto M."/>
            <person name="Murakami T."/>
            <person name="Mori H."/>
        </authorList>
    </citation>
    <scope>NUCLEOTIDE SEQUENCE [LARGE SCALE GENOMIC DNA]</scope>
    <source>
        <strain evidence="3">2CBH44</strain>
    </source>
</reference>
<evidence type="ECO:0000256" key="1">
    <source>
        <dbReference type="SAM" id="SignalP"/>
    </source>
</evidence>
<feature type="signal peptide" evidence="1">
    <location>
        <begin position="1"/>
        <end position="21"/>
    </location>
</feature>
<evidence type="ECO:0000313" key="3">
    <source>
        <dbReference type="Proteomes" id="UP000594042"/>
    </source>
</evidence>